<dbReference type="EMBL" id="LRQR01000003">
    <property type="protein sequence ID" value="KXA63142.1"/>
    <property type="molecule type" value="Genomic_DNA"/>
</dbReference>
<dbReference type="SFLD" id="SFLDS00029">
    <property type="entry name" value="Radical_SAM"/>
    <property type="match status" value="1"/>
</dbReference>
<evidence type="ECO:0000256" key="1">
    <source>
        <dbReference type="ARBA" id="ARBA00001966"/>
    </source>
</evidence>
<dbReference type="Gene3D" id="3.80.30.20">
    <property type="entry name" value="tm_1862 like domain"/>
    <property type="match status" value="1"/>
</dbReference>
<comment type="caution">
    <text evidence="8">The sequence shown here is derived from an EMBL/GenBank/DDBJ whole genome shotgun (WGS) entry which is preliminary data.</text>
</comment>
<keyword evidence="6" id="KW-0411">Iron-sulfur</keyword>
<protein>
    <submittedName>
        <fullName evidence="8">Radical SAM protein family</fullName>
    </submittedName>
</protein>
<proteinExistence type="predicted"/>
<dbReference type="SMART" id="SM00729">
    <property type="entry name" value="Elp3"/>
    <property type="match status" value="1"/>
</dbReference>
<keyword evidence="4" id="KW-0479">Metal-binding</keyword>
<dbReference type="InterPro" id="IPR032432">
    <property type="entry name" value="Radical_SAM_C"/>
</dbReference>
<evidence type="ECO:0000256" key="6">
    <source>
        <dbReference type="ARBA" id="ARBA00023014"/>
    </source>
</evidence>
<reference evidence="8 9" key="1">
    <citation type="submission" date="2016-01" db="EMBL/GenBank/DDBJ databases">
        <authorList>
            <person name="Oliw E.H."/>
        </authorList>
    </citation>
    <scope>NUCLEOTIDE SEQUENCE [LARGE SCALE GENOMIC DNA]</scope>
    <source>
        <strain evidence="8 9">CMW7705B</strain>
    </source>
</reference>
<dbReference type="Pfam" id="PF16199">
    <property type="entry name" value="Radical_SAM_C"/>
    <property type="match status" value="1"/>
</dbReference>
<dbReference type="GO" id="GO:0051539">
    <property type="term" value="F:4 iron, 4 sulfur cluster binding"/>
    <property type="evidence" value="ECO:0007669"/>
    <property type="project" value="UniProtKB-KW"/>
</dbReference>
<dbReference type="GO" id="GO:0003824">
    <property type="term" value="F:catalytic activity"/>
    <property type="evidence" value="ECO:0007669"/>
    <property type="project" value="InterPro"/>
</dbReference>
<dbReference type="InterPro" id="IPR023404">
    <property type="entry name" value="rSAM_horseshoe"/>
</dbReference>
<comment type="cofactor">
    <cofactor evidence="1">
        <name>[4Fe-4S] cluster</name>
        <dbReference type="ChEBI" id="CHEBI:49883"/>
    </cofactor>
</comment>
<dbReference type="Pfam" id="PF04055">
    <property type="entry name" value="Radical_SAM"/>
    <property type="match status" value="1"/>
</dbReference>
<dbReference type="PATRIC" id="fig|28037.231.peg.52"/>
<dbReference type="InterPro" id="IPR007197">
    <property type="entry name" value="rSAM"/>
</dbReference>
<dbReference type="InterPro" id="IPR058240">
    <property type="entry name" value="rSAM_sf"/>
</dbReference>
<dbReference type="PANTHER" id="PTHR11135:SF1">
    <property type="entry name" value="PROTEIN YHCC"/>
    <property type="match status" value="1"/>
</dbReference>
<evidence type="ECO:0000256" key="5">
    <source>
        <dbReference type="ARBA" id="ARBA00023004"/>
    </source>
</evidence>
<gene>
    <name evidence="8" type="ORF">HMPREF3228_00052</name>
</gene>
<dbReference type="Proteomes" id="UP000070065">
    <property type="component" value="Unassembled WGS sequence"/>
</dbReference>
<name>A0A133S3N4_STRMT</name>
<keyword evidence="2" id="KW-0004">4Fe-4S</keyword>
<evidence type="ECO:0000259" key="7">
    <source>
        <dbReference type="PROSITE" id="PS51918"/>
    </source>
</evidence>
<keyword evidence="5" id="KW-0408">Iron</keyword>
<evidence type="ECO:0000256" key="3">
    <source>
        <dbReference type="ARBA" id="ARBA00022691"/>
    </source>
</evidence>
<dbReference type="InterPro" id="IPR006638">
    <property type="entry name" value="Elp3/MiaA/NifB-like_rSAM"/>
</dbReference>
<evidence type="ECO:0000256" key="2">
    <source>
        <dbReference type="ARBA" id="ARBA00022485"/>
    </source>
</evidence>
<dbReference type="PANTHER" id="PTHR11135">
    <property type="entry name" value="HISTONE ACETYLTRANSFERASE-RELATED"/>
    <property type="match status" value="1"/>
</dbReference>
<accession>A0A133S3N4</accession>
<evidence type="ECO:0000256" key="4">
    <source>
        <dbReference type="ARBA" id="ARBA00022723"/>
    </source>
</evidence>
<dbReference type="NCBIfam" id="TIGR01212">
    <property type="entry name" value="TIGR01212 family radical SAM protein"/>
    <property type="match status" value="1"/>
</dbReference>
<organism evidence="8 9">
    <name type="scientific">Streptococcus mitis</name>
    <dbReference type="NCBI Taxonomy" id="28037"/>
    <lineage>
        <taxon>Bacteria</taxon>
        <taxon>Bacillati</taxon>
        <taxon>Bacillota</taxon>
        <taxon>Bacilli</taxon>
        <taxon>Lactobacillales</taxon>
        <taxon>Streptococcaceae</taxon>
        <taxon>Streptococcus</taxon>
        <taxon>Streptococcus mitis group</taxon>
    </lineage>
</organism>
<dbReference type="SFLD" id="SFLDG01086">
    <property type="entry name" value="elongater_protein-like"/>
    <property type="match status" value="1"/>
</dbReference>
<sequence length="341" mass="39861">METRNRGIYRKVRLLRLWVIFVIMKVMKSYNTLNDYYRKLFGEKTFKVPIDAGFDCPNRDGTVAHGGCTFCTVSGSGDAIVAPDAPIREQFYKEIDFMHRKWPDVKKYLVYFQNFTNTHEKVEVIRERYEQAINEPGVVGINIGTRPDCLPDETIEYLAELSERMHVTVELGLQTTYEATSDLINRAHSYELYVETVKRLRKYPKIEIVSHLINGLPGETHEMMIENVRRCVTDNDIQGIKLHLLHLMTNTRMQRDYHEGRLQLMSQDEYVKVICDQLEIIPKHIVIHRITGDAPRDMLIGPMWSLNKWEVLNSIEMEMRRRGSVQGCKAVKQEFENEKTT</sequence>
<dbReference type="SFLD" id="SFLDG01091">
    <property type="entry name" value="uncharacterized_CHP01210-like"/>
    <property type="match status" value="1"/>
</dbReference>
<dbReference type="InterPro" id="IPR005911">
    <property type="entry name" value="YhcC-like"/>
</dbReference>
<evidence type="ECO:0000313" key="8">
    <source>
        <dbReference type="EMBL" id="KXA63142.1"/>
    </source>
</evidence>
<keyword evidence="3" id="KW-0949">S-adenosyl-L-methionine</keyword>
<dbReference type="AlphaFoldDB" id="A0A133S3N4"/>
<dbReference type="GO" id="GO:0046872">
    <property type="term" value="F:metal ion binding"/>
    <property type="evidence" value="ECO:0007669"/>
    <property type="project" value="UniProtKB-KW"/>
</dbReference>
<feature type="domain" description="Radical SAM core" evidence="7">
    <location>
        <begin position="40"/>
        <end position="283"/>
    </location>
</feature>
<evidence type="ECO:0000313" key="9">
    <source>
        <dbReference type="Proteomes" id="UP000070065"/>
    </source>
</evidence>
<dbReference type="InterPro" id="IPR039661">
    <property type="entry name" value="ELP3"/>
</dbReference>
<dbReference type="SUPFAM" id="SSF102114">
    <property type="entry name" value="Radical SAM enzymes"/>
    <property type="match status" value="1"/>
</dbReference>
<dbReference type="PROSITE" id="PS51918">
    <property type="entry name" value="RADICAL_SAM"/>
    <property type="match status" value="1"/>
</dbReference>